<dbReference type="Proteomes" id="UP000828390">
    <property type="component" value="Unassembled WGS sequence"/>
</dbReference>
<reference evidence="1" key="2">
    <citation type="submission" date="2020-11" db="EMBL/GenBank/DDBJ databases">
        <authorList>
            <person name="McCartney M.A."/>
            <person name="Auch B."/>
            <person name="Kono T."/>
            <person name="Mallez S."/>
            <person name="Becker A."/>
            <person name="Gohl D.M."/>
            <person name="Silverstein K.A.T."/>
            <person name="Koren S."/>
            <person name="Bechman K.B."/>
            <person name="Herman A."/>
            <person name="Abrahante J.E."/>
            <person name="Garbe J."/>
        </authorList>
    </citation>
    <scope>NUCLEOTIDE SEQUENCE</scope>
    <source>
        <strain evidence="1">Duluth1</strain>
        <tissue evidence="1">Whole animal</tissue>
    </source>
</reference>
<comment type="caution">
    <text evidence="1">The sequence shown here is derived from an EMBL/GenBank/DDBJ whole genome shotgun (WGS) entry which is preliminary data.</text>
</comment>
<reference evidence="1" key="1">
    <citation type="journal article" date="2019" name="bioRxiv">
        <title>The Genome of the Zebra Mussel, Dreissena polymorpha: A Resource for Invasive Species Research.</title>
        <authorList>
            <person name="McCartney M.A."/>
            <person name="Auch B."/>
            <person name="Kono T."/>
            <person name="Mallez S."/>
            <person name="Zhang Y."/>
            <person name="Obille A."/>
            <person name="Becker A."/>
            <person name="Abrahante J.E."/>
            <person name="Garbe J."/>
            <person name="Badalamenti J.P."/>
            <person name="Herman A."/>
            <person name="Mangelson H."/>
            <person name="Liachko I."/>
            <person name="Sullivan S."/>
            <person name="Sone E.D."/>
            <person name="Koren S."/>
            <person name="Silverstein K.A.T."/>
            <person name="Beckman K.B."/>
            <person name="Gohl D.M."/>
        </authorList>
    </citation>
    <scope>NUCLEOTIDE SEQUENCE</scope>
    <source>
        <strain evidence="1">Duluth1</strain>
        <tissue evidence="1">Whole animal</tissue>
    </source>
</reference>
<evidence type="ECO:0000313" key="1">
    <source>
        <dbReference type="EMBL" id="KAH3752607.1"/>
    </source>
</evidence>
<keyword evidence="2" id="KW-1185">Reference proteome</keyword>
<protein>
    <submittedName>
        <fullName evidence="1">Uncharacterized protein</fullName>
    </submittedName>
</protein>
<evidence type="ECO:0000313" key="2">
    <source>
        <dbReference type="Proteomes" id="UP000828390"/>
    </source>
</evidence>
<organism evidence="1 2">
    <name type="scientific">Dreissena polymorpha</name>
    <name type="common">Zebra mussel</name>
    <name type="synonym">Mytilus polymorpha</name>
    <dbReference type="NCBI Taxonomy" id="45954"/>
    <lineage>
        <taxon>Eukaryota</taxon>
        <taxon>Metazoa</taxon>
        <taxon>Spiralia</taxon>
        <taxon>Lophotrochozoa</taxon>
        <taxon>Mollusca</taxon>
        <taxon>Bivalvia</taxon>
        <taxon>Autobranchia</taxon>
        <taxon>Heteroconchia</taxon>
        <taxon>Euheterodonta</taxon>
        <taxon>Imparidentia</taxon>
        <taxon>Neoheterodontei</taxon>
        <taxon>Myida</taxon>
        <taxon>Dreissenoidea</taxon>
        <taxon>Dreissenidae</taxon>
        <taxon>Dreissena</taxon>
    </lineage>
</organism>
<proteinExistence type="predicted"/>
<name>A0A9D4IA90_DREPO</name>
<dbReference type="AlphaFoldDB" id="A0A9D4IA90"/>
<gene>
    <name evidence="1" type="ORF">DPMN_187228</name>
</gene>
<dbReference type="EMBL" id="JAIWYP010000010">
    <property type="protein sequence ID" value="KAH3752607.1"/>
    <property type="molecule type" value="Genomic_DNA"/>
</dbReference>
<accession>A0A9D4IA90</accession>
<sequence length="68" mass="7680">MRDRDGNCKSVSFSSVDAMCDEMTTESKFMLMICQLFLEKARVENSIVVAKWKLPVPYCPKGRAGNCI</sequence>